<feature type="region of interest" description="Disordered" evidence="2">
    <location>
        <begin position="156"/>
        <end position="175"/>
    </location>
</feature>
<dbReference type="PROSITE" id="PS50088">
    <property type="entry name" value="ANK_REPEAT"/>
    <property type="match status" value="1"/>
</dbReference>
<evidence type="ECO:0000313" key="4">
    <source>
        <dbReference type="Proteomes" id="UP000266841"/>
    </source>
</evidence>
<dbReference type="SMART" id="SM00248">
    <property type="entry name" value="ANK"/>
    <property type="match status" value="10"/>
</dbReference>
<gene>
    <name evidence="3" type="ORF">THAOC_35492</name>
</gene>
<accession>K0RGZ9</accession>
<evidence type="ECO:0000256" key="2">
    <source>
        <dbReference type="SAM" id="MobiDB-lite"/>
    </source>
</evidence>
<dbReference type="PANTHER" id="PTHR24121:SF22">
    <property type="entry name" value="PROTEIN ACCELERATED CELL DEATH 6-LIKE"/>
    <property type="match status" value="1"/>
</dbReference>
<reference evidence="3 4" key="1">
    <citation type="journal article" date="2012" name="Genome Biol.">
        <title>Genome and low-iron response of an oceanic diatom adapted to chronic iron limitation.</title>
        <authorList>
            <person name="Lommer M."/>
            <person name="Specht M."/>
            <person name="Roy A.S."/>
            <person name="Kraemer L."/>
            <person name="Andreson R."/>
            <person name="Gutowska M.A."/>
            <person name="Wolf J."/>
            <person name="Bergner S.V."/>
            <person name="Schilhabel M.B."/>
            <person name="Klostermeier U.C."/>
            <person name="Beiko R.G."/>
            <person name="Rosenstiel P."/>
            <person name="Hippler M."/>
            <person name="Laroche J."/>
        </authorList>
    </citation>
    <scope>NUCLEOTIDE SEQUENCE [LARGE SCALE GENOMIC DNA]</scope>
    <source>
        <strain evidence="3 4">CCMP1005</strain>
    </source>
</reference>
<dbReference type="SUPFAM" id="SSF48403">
    <property type="entry name" value="Ankyrin repeat"/>
    <property type="match status" value="1"/>
</dbReference>
<evidence type="ECO:0000256" key="1">
    <source>
        <dbReference type="PROSITE-ProRule" id="PRU00023"/>
    </source>
</evidence>
<protein>
    <submittedName>
        <fullName evidence="3">Uncharacterized protein</fullName>
    </submittedName>
</protein>
<dbReference type="InterPro" id="IPR002110">
    <property type="entry name" value="Ankyrin_rpt"/>
</dbReference>
<dbReference type="Proteomes" id="UP000266841">
    <property type="component" value="Unassembled WGS sequence"/>
</dbReference>
<evidence type="ECO:0000313" key="3">
    <source>
        <dbReference type="EMBL" id="EJK45872.1"/>
    </source>
</evidence>
<dbReference type="EMBL" id="AGNL01048184">
    <property type="protein sequence ID" value="EJK45872.1"/>
    <property type="molecule type" value="Genomic_DNA"/>
</dbReference>
<keyword evidence="1" id="KW-0040">ANK repeat</keyword>
<sequence length="1092" mass="123746">GRVRPLRVGLAIVRVTQEKSYIRDERHEEQYPAQISHEMADAVLEKSLSHVNTLTIRRCGGPLFPTMALCQLLQEAGWVTRKVIIIIKPVVLRQAIVIDHMYLSKYQRRMSVLLENKNPAGVVEIDEETRGAWLLVGTARPQPRVCARFAPSRASQEIPGHHRPDSISMEPSSPSSAELGRLVRELEEYCKSDDLSIRTLRSRTGLIPAEAVADSDLLYHACANKRVNRAIVEHLLWVYPDLARKKTDVQGPGINLSWRGCPVRCGEYPLHALCRNCECKSNAAIDKILHANPEAAKHDLDVYEHTKFDKVICTTALHLYLKRETGIKMGTVECLVRLYPESLTRFAPFDKEGDRRFDLYQPLDMLVSFGRQIPLQMCRLLVDDEHDALETRGGRSMLVPVGALLHNPHITEVPLDVLTYMVERTRLTGQYPGGAFGNLMHYACKSKLLTKEIFAVLMSRGVISDLICQADFGGRYPLHHFCDNRDLQQGCYLPILKILVRKFPEATKKDELPIHYAIEHMPTDCCKLLVDTYPGSVTVLSHKHSPFHSACAFRSLKLVKFMYQHDPKCLSQRTQVHGDFLYDDDDSEEEERQGDLAIHLAVNNMRKDRSKIVQFILSKDPNQANMLGRWGRTALHAACASNCLDLDCVRAIFYALPEVIHTADAEGRIPIHFVFGCHELREEYEVQGDLPHKQTQMSVVKFLMKQLPYSLKRSSDRNGYSCVDFAAATSQAIQKMEIIEELCPEIFYKFYKRSGCPNEENIVVFLSAASSIGAGADIAQYFEKISPGIVSFIHEILFPRVYEWVKNPELFQYLLSRLFNGGPYFHKFLQHPRLLEAEPKRKHISIAKFMMQFKHEGEAAAEPFQTDYKAKDRSGAFPLHYIFKTRTIDINVKHLLGLHPSAADQADSKGWYPLQHAIRHKSSQPVLDELIKLSSGSTVSSIDNQGSTIFHIAGRYGLESEPMQLLRSKIDCYDSFCLTKDKTDCTAIHIASRHGLNINAYREMIGNNANVFRMKDRLGENPLHKACRGGHLEIIELLLEKDITAVWTRNAKGELPLHILARGTGKDSDVLDSVEYTEAIFKLLLSHPEVAA</sequence>
<feature type="non-terminal residue" evidence="3">
    <location>
        <position position="1"/>
    </location>
</feature>
<keyword evidence="4" id="KW-1185">Reference proteome</keyword>
<name>K0RGZ9_THAOC</name>
<feature type="compositionally biased region" description="Low complexity" evidence="2">
    <location>
        <begin position="166"/>
        <end position="175"/>
    </location>
</feature>
<proteinExistence type="predicted"/>
<comment type="caution">
    <text evidence="3">The sequence shown here is derived from an EMBL/GenBank/DDBJ whole genome shotgun (WGS) entry which is preliminary data.</text>
</comment>
<dbReference type="Pfam" id="PF12796">
    <property type="entry name" value="Ank_2"/>
    <property type="match status" value="1"/>
</dbReference>
<dbReference type="eggNOG" id="KOG0504">
    <property type="taxonomic scope" value="Eukaryota"/>
</dbReference>
<feature type="repeat" description="ANK" evidence="1">
    <location>
        <begin position="1018"/>
        <end position="1041"/>
    </location>
</feature>
<dbReference type="InterPro" id="IPR036770">
    <property type="entry name" value="Ankyrin_rpt-contain_sf"/>
</dbReference>
<dbReference type="PANTHER" id="PTHR24121">
    <property type="entry name" value="NO MECHANORECEPTOR POTENTIAL C, ISOFORM D-RELATED"/>
    <property type="match status" value="1"/>
</dbReference>
<organism evidence="3 4">
    <name type="scientific">Thalassiosira oceanica</name>
    <name type="common">Marine diatom</name>
    <dbReference type="NCBI Taxonomy" id="159749"/>
    <lineage>
        <taxon>Eukaryota</taxon>
        <taxon>Sar</taxon>
        <taxon>Stramenopiles</taxon>
        <taxon>Ochrophyta</taxon>
        <taxon>Bacillariophyta</taxon>
        <taxon>Coscinodiscophyceae</taxon>
        <taxon>Thalassiosirophycidae</taxon>
        <taxon>Thalassiosirales</taxon>
        <taxon>Thalassiosiraceae</taxon>
        <taxon>Thalassiosira</taxon>
    </lineage>
</organism>
<dbReference type="PROSITE" id="PS50297">
    <property type="entry name" value="ANK_REP_REGION"/>
    <property type="match status" value="1"/>
</dbReference>
<dbReference type="Gene3D" id="1.25.40.20">
    <property type="entry name" value="Ankyrin repeat-containing domain"/>
    <property type="match status" value="3"/>
</dbReference>
<dbReference type="AlphaFoldDB" id="K0RGZ9"/>